<evidence type="ECO:0000256" key="1">
    <source>
        <dbReference type="SAM" id="MobiDB-lite"/>
    </source>
</evidence>
<evidence type="ECO:0000313" key="3">
    <source>
        <dbReference type="Proteomes" id="UP001595956"/>
    </source>
</evidence>
<dbReference type="EMBL" id="JBHSMD010000004">
    <property type="protein sequence ID" value="MFC5494175.1"/>
    <property type="molecule type" value="Genomic_DNA"/>
</dbReference>
<dbReference type="Proteomes" id="UP001595956">
    <property type="component" value="Unassembled WGS sequence"/>
</dbReference>
<name>A0ABW0N1D6_9ACTN</name>
<feature type="region of interest" description="Disordered" evidence="1">
    <location>
        <begin position="1"/>
        <end position="58"/>
    </location>
</feature>
<sequence length="58" mass="6516">MSEFDLTEDIQPEEEPDEEEFDGTEPGADSEDTGTHYNEFGEPEATPHDLDTDEEPAE</sequence>
<keyword evidence="3" id="KW-1185">Reference proteome</keyword>
<accession>A0ABW0N1D6</accession>
<feature type="compositionally biased region" description="Acidic residues" evidence="1">
    <location>
        <begin position="1"/>
        <end position="32"/>
    </location>
</feature>
<proteinExistence type="predicted"/>
<comment type="caution">
    <text evidence="2">The sequence shown here is derived from an EMBL/GenBank/DDBJ whole genome shotgun (WGS) entry which is preliminary data.</text>
</comment>
<dbReference type="RefSeq" id="WP_345179936.1">
    <property type="nucleotide sequence ID" value="NZ_BAABFQ010000007.1"/>
</dbReference>
<evidence type="ECO:0000313" key="2">
    <source>
        <dbReference type="EMBL" id="MFC5494175.1"/>
    </source>
</evidence>
<organism evidence="2 3">
    <name type="scientific">Nocardioides caricicola</name>
    <dbReference type="NCBI Taxonomy" id="634770"/>
    <lineage>
        <taxon>Bacteria</taxon>
        <taxon>Bacillati</taxon>
        <taxon>Actinomycetota</taxon>
        <taxon>Actinomycetes</taxon>
        <taxon>Propionibacteriales</taxon>
        <taxon>Nocardioidaceae</taxon>
        <taxon>Nocardioides</taxon>
    </lineage>
</organism>
<reference evidence="3" key="1">
    <citation type="journal article" date="2019" name="Int. J. Syst. Evol. Microbiol.">
        <title>The Global Catalogue of Microorganisms (GCM) 10K type strain sequencing project: providing services to taxonomists for standard genome sequencing and annotation.</title>
        <authorList>
            <consortium name="The Broad Institute Genomics Platform"/>
            <consortium name="The Broad Institute Genome Sequencing Center for Infectious Disease"/>
            <person name="Wu L."/>
            <person name="Ma J."/>
        </authorList>
    </citation>
    <scope>NUCLEOTIDE SEQUENCE [LARGE SCALE GENOMIC DNA]</scope>
    <source>
        <strain evidence="3">KACC 13778</strain>
    </source>
</reference>
<gene>
    <name evidence="2" type="ORF">ACFPKY_13740</name>
</gene>
<protein>
    <submittedName>
        <fullName evidence="2">Uncharacterized protein</fullName>
    </submittedName>
</protein>